<keyword evidence="4" id="KW-1185">Reference proteome</keyword>
<dbReference type="CDD" id="cd02223">
    <property type="entry name" value="cupin_Bh2720-like"/>
    <property type="match status" value="1"/>
</dbReference>
<dbReference type="InterPro" id="IPR014710">
    <property type="entry name" value="RmlC-like_jellyroll"/>
</dbReference>
<dbReference type="SUPFAM" id="SSF51182">
    <property type="entry name" value="RmlC-like cupins"/>
    <property type="match status" value="1"/>
</dbReference>
<feature type="domain" description="Cupin type-2" evidence="2">
    <location>
        <begin position="52"/>
        <end position="127"/>
    </location>
</feature>
<dbReference type="PANTHER" id="PTHR43346">
    <property type="entry name" value="LIGAND BINDING DOMAIN PROTEIN, PUTATIVE (AFU_ORTHOLOGUE AFUA_6G14370)-RELATED"/>
    <property type="match status" value="1"/>
</dbReference>
<feature type="region of interest" description="Disordered" evidence="1">
    <location>
        <begin position="1"/>
        <end position="22"/>
    </location>
</feature>
<proteinExistence type="predicted"/>
<dbReference type="InterPro" id="IPR011051">
    <property type="entry name" value="RmlC_Cupin_sf"/>
</dbReference>
<evidence type="ECO:0000313" key="4">
    <source>
        <dbReference type="Proteomes" id="UP000473014"/>
    </source>
</evidence>
<dbReference type="InterPro" id="IPR052538">
    <property type="entry name" value="Flavonoid_dioxygenase-like"/>
</dbReference>
<dbReference type="Gene3D" id="2.60.120.10">
    <property type="entry name" value="Jelly Rolls"/>
    <property type="match status" value="1"/>
</dbReference>
<gene>
    <name evidence="3" type="ORF">F0L17_06595</name>
</gene>
<dbReference type="InterPro" id="IPR013096">
    <property type="entry name" value="Cupin_2"/>
</dbReference>
<dbReference type="PANTHER" id="PTHR43346:SF1">
    <property type="entry name" value="QUERCETIN 2,3-DIOXYGENASE-RELATED"/>
    <property type="match status" value="1"/>
</dbReference>
<evidence type="ECO:0000313" key="3">
    <source>
        <dbReference type="EMBL" id="MTE18809.1"/>
    </source>
</evidence>
<protein>
    <submittedName>
        <fullName evidence="3">Cupin domain-containing protein</fullName>
    </submittedName>
</protein>
<feature type="compositionally biased region" description="Basic and acidic residues" evidence="1">
    <location>
        <begin position="140"/>
        <end position="155"/>
    </location>
</feature>
<name>A0A6G2B9Q9_9ACTN</name>
<dbReference type="AlphaFoldDB" id="A0A6G2B9Q9"/>
<evidence type="ECO:0000259" key="2">
    <source>
        <dbReference type="Pfam" id="PF07883"/>
    </source>
</evidence>
<dbReference type="OrthoDB" id="3231985at2"/>
<dbReference type="EMBL" id="WIXO01000001">
    <property type="protein sequence ID" value="MTE18809.1"/>
    <property type="molecule type" value="Genomic_DNA"/>
</dbReference>
<dbReference type="Proteomes" id="UP000473014">
    <property type="component" value="Unassembled WGS sequence"/>
</dbReference>
<accession>A0A6G2B9Q9</accession>
<sequence length="162" mass="17969">MPVRDGRTTPMSSEAFKDHGPRPHVLDIEQATLTNDRFRTALWTGTNLQLTVMSIEPGGEIGLEMHIDRDQFLRVEAGRGRVLMGGEKDRLTFDREVVDDWVVLVPAGTWHNVVNTGDEPLKLYSLYAPPEHPHGAVHRTKADSDAAEEAERAEGPGEYGGE</sequence>
<dbReference type="Pfam" id="PF07883">
    <property type="entry name" value="Cupin_2"/>
    <property type="match status" value="1"/>
</dbReference>
<feature type="region of interest" description="Disordered" evidence="1">
    <location>
        <begin position="134"/>
        <end position="162"/>
    </location>
</feature>
<organism evidence="3 4">
    <name type="scientific">Streptomyces taklimakanensis</name>
    <dbReference type="NCBI Taxonomy" id="2569853"/>
    <lineage>
        <taxon>Bacteria</taxon>
        <taxon>Bacillati</taxon>
        <taxon>Actinomycetota</taxon>
        <taxon>Actinomycetes</taxon>
        <taxon>Kitasatosporales</taxon>
        <taxon>Streptomycetaceae</taxon>
        <taxon>Streptomyces</taxon>
    </lineage>
</organism>
<evidence type="ECO:0000256" key="1">
    <source>
        <dbReference type="SAM" id="MobiDB-lite"/>
    </source>
</evidence>
<comment type="caution">
    <text evidence="3">The sequence shown here is derived from an EMBL/GenBank/DDBJ whole genome shotgun (WGS) entry which is preliminary data.</text>
</comment>
<reference evidence="3 4" key="1">
    <citation type="submission" date="2019-11" db="EMBL/GenBank/DDBJ databases">
        <authorList>
            <person name="Yuan L."/>
        </authorList>
    </citation>
    <scope>NUCLEOTIDE SEQUENCE [LARGE SCALE GENOMIC DNA]</scope>
    <source>
        <strain evidence="3 4">TRM43335</strain>
    </source>
</reference>